<reference evidence="2" key="2">
    <citation type="submission" date="2025-08" db="UniProtKB">
        <authorList>
            <consortium name="Ensembl"/>
        </authorList>
    </citation>
    <scope>IDENTIFICATION</scope>
</reference>
<dbReference type="STRING" id="30522.A0A4W2C4R8"/>
<feature type="compositionally biased region" description="Basic and acidic residues" evidence="1">
    <location>
        <begin position="33"/>
        <end position="45"/>
    </location>
</feature>
<keyword evidence="3" id="KW-1185">Reference proteome</keyword>
<reference evidence="2 3" key="1">
    <citation type="submission" date="2018-11" db="EMBL/GenBank/DDBJ databases">
        <title>Haplotype-resolved cattle genomes.</title>
        <authorList>
            <person name="Low W.Y."/>
            <person name="Tearle R."/>
            <person name="Bickhart D.M."/>
            <person name="Rosen B.D."/>
            <person name="Koren S."/>
            <person name="Rhie A."/>
            <person name="Hiendleder S."/>
            <person name="Phillippy A.M."/>
            <person name="Smith T.P.L."/>
            <person name="Williams J.L."/>
        </authorList>
    </citation>
    <scope>NUCLEOTIDE SEQUENCE [LARGE SCALE GENOMIC DNA]</scope>
</reference>
<name>A0A4W2C4R8_BOBOX</name>
<dbReference type="AlphaFoldDB" id="A0A4W2C4R8"/>
<dbReference type="Ensembl" id="ENSBIXT00000003091.1">
    <property type="protein sequence ID" value="ENSBIXP00000006780.1"/>
    <property type="gene ID" value="ENSBIXG00000012848.1"/>
</dbReference>
<reference evidence="2" key="3">
    <citation type="submission" date="2025-09" db="UniProtKB">
        <authorList>
            <consortium name="Ensembl"/>
        </authorList>
    </citation>
    <scope>IDENTIFICATION</scope>
</reference>
<organism evidence="2 3">
    <name type="scientific">Bos indicus x Bos taurus</name>
    <name type="common">Hybrid cattle</name>
    <dbReference type="NCBI Taxonomy" id="30522"/>
    <lineage>
        <taxon>Eukaryota</taxon>
        <taxon>Metazoa</taxon>
        <taxon>Chordata</taxon>
        <taxon>Craniata</taxon>
        <taxon>Vertebrata</taxon>
        <taxon>Euteleostomi</taxon>
        <taxon>Mammalia</taxon>
        <taxon>Eutheria</taxon>
        <taxon>Laurasiatheria</taxon>
        <taxon>Artiodactyla</taxon>
        <taxon>Ruminantia</taxon>
        <taxon>Pecora</taxon>
        <taxon>Bovidae</taxon>
        <taxon>Bovinae</taxon>
        <taxon>Bos</taxon>
    </lineage>
</organism>
<evidence type="ECO:0000313" key="3">
    <source>
        <dbReference type="Proteomes" id="UP000314981"/>
    </source>
</evidence>
<evidence type="ECO:0000313" key="2">
    <source>
        <dbReference type="Ensembl" id="ENSBIXP00000006780.1"/>
    </source>
</evidence>
<evidence type="ECO:0000256" key="1">
    <source>
        <dbReference type="SAM" id="MobiDB-lite"/>
    </source>
</evidence>
<feature type="region of interest" description="Disordered" evidence="1">
    <location>
        <begin position="33"/>
        <end position="110"/>
    </location>
</feature>
<proteinExistence type="predicted"/>
<sequence>MEGVAGNAPCEHFEADVLAQSCCQDCCHPEEAHRARHQEPGRPESAEVPYCDLPRRRPAPEDSLGTPTSSCQSVVGPGRGPEPERWVGPWGLRRGSRGRMPSPIPPHTPS</sequence>
<protein>
    <recommendedName>
        <fullName evidence="4">TRIO and F-actin binding protein</fullName>
    </recommendedName>
</protein>
<accession>A0A4W2C4R8</accession>
<evidence type="ECO:0008006" key="4">
    <source>
        <dbReference type="Google" id="ProtNLM"/>
    </source>
</evidence>
<dbReference type="Proteomes" id="UP000314981">
    <property type="component" value="Chromosome 5"/>
</dbReference>
<dbReference type="OMA" id="WVEPWGL"/>